<dbReference type="GO" id="GO:0008408">
    <property type="term" value="F:3'-5' exonuclease activity"/>
    <property type="evidence" value="ECO:0007669"/>
    <property type="project" value="InterPro"/>
</dbReference>
<dbReference type="SUPFAM" id="SSF56300">
    <property type="entry name" value="Metallo-dependent phosphatases"/>
    <property type="match status" value="1"/>
</dbReference>
<dbReference type="AlphaFoldDB" id="A0A2W5MXT1"/>
<comment type="function">
    <text evidence="7">SbcCD cleaves DNA hairpin structures. These structures can inhibit DNA replication and are intermediates in certain DNA recombination reactions. The complex acts as a 3'-&gt;5' double strand exonuclease that can open hairpins. It also has a 5' single-strand endonuclease activity.</text>
</comment>
<dbReference type="PANTHER" id="PTHR30337">
    <property type="entry name" value="COMPONENT OF ATP-DEPENDENT DSDNA EXONUCLEASE"/>
    <property type="match status" value="1"/>
</dbReference>
<keyword evidence="5 7" id="KW-0378">Hydrolase</keyword>
<evidence type="ECO:0000256" key="6">
    <source>
        <dbReference type="ARBA" id="ARBA00022839"/>
    </source>
</evidence>
<dbReference type="Gene3D" id="3.60.21.10">
    <property type="match status" value="1"/>
</dbReference>
<dbReference type="InterPro" id="IPR026843">
    <property type="entry name" value="SbcD_C"/>
</dbReference>
<evidence type="ECO:0000256" key="1">
    <source>
        <dbReference type="ARBA" id="ARBA00010555"/>
    </source>
</evidence>
<name>A0A2W5MXT1_RHOSU</name>
<organism evidence="10 11">
    <name type="scientific">Rhodovulum sulfidophilum</name>
    <name type="common">Rhodobacter sulfidophilus</name>
    <dbReference type="NCBI Taxonomy" id="35806"/>
    <lineage>
        <taxon>Bacteria</taxon>
        <taxon>Pseudomonadati</taxon>
        <taxon>Pseudomonadota</taxon>
        <taxon>Alphaproteobacteria</taxon>
        <taxon>Rhodobacterales</taxon>
        <taxon>Paracoccaceae</taxon>
        <taxon>Rhodovulum</taxon>
    </lineage>
</organism>
<evidence type="ECO:0000313" key="11">
    <source>
        <dbReference type="Proteomes" id="UP000249185"/>
    </source>
</evidence>
<dbReference type="InterPro" id="IPR041796">
    <property type="entry name" value="Mre11_N"/>
</dbReference>
<dbReference type="CDD" id="cd00840">
    <property type="entry name" value="MPP_Mre11_N"/>
    <property type="match status" value="1"/>
</dbReference>
<dbReference type="GO" id="GO:0006260">
    <property type="term" value="P:DNA replication"/>
    <property type="evidence" value="ECO:0007669"/>
    <property type="project" value="UniProtKB-KW"/>
</dbReference>
<reference evidence="10 11" key="1">
    <citation type="submission" date="2017-08" db="EMBL/GenBank/DDBJ databases">
        <title>Infants hospitalized years apart are colonized by the same room-sourced microbial strains.</title>
        <authorList>
            <person name="Brooks B."/>
            <person name="Olm M.R."/>
            <person name="Firek B.A."/>
            <person name="Baker R."/>
            <person name="Thomas B.C."/>
            <person name="Morowitz M.J."/>
            <person name="Banfield J.F."/>
        </authorList>
    </citation>
    <scope>NUCLEOTIDE SEQUENCE [LARGE SCALE GENOMIC DNA]</scope>
    <source>
        <strain evidence="10">S2_005_002_R2_34</strain>
    </source>
</reference>
<evidence type="ECO:0000256" key="7">
    <source>
        <dbReference type="RuleBase" id="RU363069"/>
    </source>
</evidence>
<dbReference type="Proteomes" id="UP000249185">
    <property type="component" value="Unassembled WGS sequence"/>
</dbReference>
<feature type="domain" description="Calcineurin-like phosphoesterase" evidence="8">
    <location>
        <begin position="2"/>
        <end position="97"/>
    </location>
</feature>
<sequence>MIRILHTADWHIGQTLRGFSREHEHRKVFERLEEIVVERDVDALVIAGDVFDSQNPSGEAQQLFYNTLVRLSRAHPRMAMVIAAGNHDAAGRLEAPRPLLEAFNIRVVGNVRRREGRVEAARHLVPIADASGAVAAHVLAVSYPTAACLPNLTRLDGEAGSPVIAGVRSLYAELVDTLRGPMDGLPFVLTGHLHVAGGIESEGAERRILVGGQHAVPHDVFPAEASYVALGHLHKAQAIGRDTVRYSGSLIPLSATELPYAHGVTLVSLDGTAALSEHISIDRPVPFIRLPEAGDMRLSEFGDHLKAMDLSSDLPLHERPFVQVRLAREGLSPGFREEVDRIAESFPVRIVDTRVAAIPGALNDVIIADPMMRLAERDPEDLFKLAFERTLGVAPDAAHLDVFHRARAEI</sequence>
<feature type="domain" description="Nuclease SbcCD subunit D C-terminal" evidence="9">
    <location>
        <begin position="285"/>
        <end position="389"/>
    </location>
</feature>
<dbReference type="Pfam" id="PF00149">
    <property type="entry name" value="Metallophos"/>
    <property type="match status" value="1"/>
</dbReference>
<keyword evidence="7" id="KW-0233">DNA recombination</keyword>
<dbReference type="InterPro" id="IPR029052">
    <property type="entry name" value="Metallo-depent_PP-like"/>
</dbReference>
<dbReference type="InterPro" id="IPR004843">
    <property type="entry name" value="Calcineurin-like_PHP"/>
</dbReference>
<protein>
    <recommendedName>
        <fullName evidence="3 7">Nuclease SbcCD subunit D</fullName>
    </recommendedName>
</protein>
<dbReference type="NCBIfam" id="TIGR00619">
    <property type="entry name" value="sbcd"/>
    <property type="match status" value="1"/>
</dbReference>
<evidence type="ECO:0000313" key="10">
    <source>
        <dbReference type="EMBL" id="PZQ45614.1"/>
    </source>
</evidence>
<evidence type="ECO:0000256" key="3">
    <source>
        <dbReference type="ARBA" id="ARBA00013365"/>
    </source>
</evidence>
<comment type="caution">
    <text evidence="10">The sequence shown here is derived from an EMBL/GenBank/DDBJ whole genome shotgun (WGS) entry which is preliminary data.</text>
</comment>
<keyword evidence="4 7" id="KW-0540">Nuclease</keyword>
<dbReference type="InterPro" id="IPR004593">
    <property type="entry name" value="SbcD"/>
</dbReference>
<comment type="similarity">
    <text evidence="1 7">Belongs to the SbcD family.</text>
</comment>
<proteinExistence type="inferred from homology"/>
<dbReference type="GO" id="GO:0004519">
    <property type="term" value="F:endonuclease activity"/>
    <property type="evidence" value="ECO:0007669"/>
    <property type="project" value="UniProtKB-KW"/>
</dbReference>
<keyword evidence="6 7" id="KW-0269">Exonuclease</keyword>
<dbReference type="GO" id="GO:0006310">
    <property type="term" value="P:DNA recombination"/>
    <property type="evidence" value="ECO:0007669"/>
    <property type="project" value="UniProtKB-KW"/>
</dbReference>
<evidence type="ECO:0000256" key="4">
    <source>
        <dbReference type="ARBA" id="ARBA00022722"/>
    </source>
</evidence>
<dbReference type="Pfam" id="PF12320">
    <property type="entry name" value="SbcD_C"/>
    <property type="match status" value="1"/>
</dbReference>
<accession>A0A2W5MXT1</accession>
<dbReference type="EMBL" id="QFPW01000046">
    <property type="protein sequence ID" value="PZQ45614.1"/>
    <property type="molecule type" value="Genomic_DNA"/>
</dbReference>
<gene>
    <name evidence="7" type="primary">sbcD</name>
    <name evidence="10" type="ORF">DI556_22390</name>
</gene>
<evidence type="ECO:0000256" key="2">
    <source>
        <dbReference type="ARBA" id="ARBA00011322"/>
    </source>
</evidence>
<dbReference type="InterPro" id="IPR050535">
    <property type="entry name" value="DNA_Repair-Maintenance_Comp"/>
</dbReference>
<evidence type="ECO:0000259" key="9">
    <source>
        <dbReference type="Pfam" id="PF12320"/>
    </source>
</evidence>
<dbReference type="PANTHER" id="PTHR30337:SF0">
    <property type="entry name" value="NUCLEASE SBCCD SUBUNIT D"/>
    <property type="match status" value="1"/>
</dbReference>
<keyword evidence="7" id="KW-0255">Endonuclease</keyword>
<evidence type="ECO:0000259" key="8">
    <source>
        <dbReference type="Pfam" id="PF00149"/>
    </source>
</evidence>
<keyword evidence="7" id="KW-0235">DNA replication</keyword>
<evidence type="ECO:0000256" key="5">
    <source>
        <dbReference type="ARBA" id="ARBA00022801"/>
    </source>
</evidence>
<comment type="subunit">
    <text evidence="2 7">Heterodimer of SbcC and SbcD.</text>
</comment>